<evidence type="ECO:0000313" key="2">
    <source>
        <dbReference type="Proteomes" id="UP000250266"/>
    </source>
</evidence>
<proteinExistence type="predicted"/>
<dbReference type="Proteomes" id="UP000250266">
    <property type="component" value="Unassembled WGS sequence"/>
</dbReference>
<dbReference type="Gene3D" id="3.10.450.50">
    <property type="match status" value="1"/>
</dbReference>
<dbReference type="OrthoDB" id="5381045at2759"/>
<accession>A0A8E2E1R6</accession>
<gene>
    <name evidence="1" type="ORF">K432DRAFT_408909</name>
</gene>
<dbReference type="InterPro" id="IPR032710">
    <property type="entry name" value="NTF2-like_dom_sf"/>
</dbReference>
<protein>
    <recommendedName>
        <fullName evidence="3">SnoaL-like domain-containing protein</fullName>
    </recommendedName>
</protein>
<reference evidence="1 2" key="1">
    <citation type="journal article" date="2016" name="Nat. Commun.">
        <title>Ectomycorrhizal ecology is imprinted in the genome of the dominant symbiotic fungus Cenococcum geophilum.</title>
        <authorList>
            <consortium name="DOE Joint Genome Institute"/>
            <person name="Peter M."/>
            <person name="Kohler A."/>
            <person name="Ohm R.A."/>
            <person name="Kuo A."/>
            <person name="Krutzmann J."/>
            <person name="Morin E."/>
            <person name="Arend M."/>
            <person name="Barry K.W."/>
            <person name="Binder M."/>
            <person name="Choi C."/>
            <person name="Clum A."/>
            <person name="Copeland A."/>
            <person name="Grisel N."/>
            <person name="Haridas S."/>
            <person name="Kipfer T."/>
            <person name="LaButti K."/>
            <person name="Lindquist E."/>
            <person name="Lipzen A."/>
            <person name="Maire R."/>
            <person name="Meier B."/>
            <person name="Mihaltcheva S."/>
            <person name="Molinier V."/>
            <person name="Murat C."/>
            <person name="Poggeler S."/>
            <person name="Quandt C.A."/>
            <person name="Sperisen C."/>
            <person name="Tritt A."/>
            <person name="Tisserant E."/>
            <person name="Crous P.W."/>
            <person name="Henrissat B."/>
            <person name="Nehls U."/>
            <person name="Egli S."/>
            <person name="Spatafora J.W."/>
            <person name="Grigoriev I.V."/>
            <person name="Martin F.M."/>
        </authorList>
    </citation>
    <scope>NUCLEOTIDE SEQUENCE [LARGE SCALE GENOMIC DNA]</scope>
    <source>
        <strain evidence="1 2">CBS 459.81</strain>
    </source>
</reference>
<keyword evidence="2" id="KW-1185">Reference proteome</keyword>
<sequence length="130" mass="14698">MTSIIQNSGPVDVVKAFIACIRTKDLECMRKIIHPKATVCLIRENEPCFKTLAEAIDTLEKAEQEFLDVSWDEVEHRHGEYATVWATFSMHRDGEASNPFARGSATFPANPFCGFINWVRAHIRVGKALF</sequence>
<evidence type="ECO:0008006" key="3">
    <source>
        <dbReference type="Google" id="ProtNLM"/>
    </source>
</evidence>
<evidence type="ECO:0000313" key="1">
    <source>
        <dbReference type="EMBL" id="OCK75566.1"/>
    </source>
</evidence>
<dbReference type="EMBL" id="KV745301">
    <property type="protein sequence ID" value="OCK75566.1"/>
    <property type="molecule type" value="Genomic_DNA"/>
</dbReference>
<dbReference type="SUPFAM" id="SSF54427">
    <property type="entry name" value="NTF2-like"/>
    <property type="match status" value="1"/>
</dbReference>
<name>A0A8E2E1R6_9PEZI</name>
<organism evidence="1 2">
    <name type="scientific">Lepidopterella palustris CBS 459.81</name>
    <dbReference type="NCBI Taxonomy" id="1314670"/>
    <lineage>
        <taxon>Eukaryota</taxon>
        <taxon>Fungi</taxon>
        <taxon>Dikarya</taxon>
        <taxon>Ascomycota</taxon>
        <taxon>Pezizomycotina</taxon>
        <taxon>Dothideomycetes</taxon>
        <taxon>Pleosporomycetidae</taxon>
        <taxon>Mytilinidiales</taxon>
        <taxon>Argynnaceae</taxon>
        <taxon>Lepidopterella</taxon>
    </lineage>
</organism>
<dbReference type="AlphaFoldDB" id="A0A8E2E1R6"/>